<proteinExistence type="predicted"/>
<dbReference type="SMART" id="SM00483">
    <property type="entry name" value="POLXc"/>
    <property type="match status" value="1"/>
</dbReference>
<dbReference type="GO" id="GO:0003887">
    <property type="term" value="F:DNA-directed DNA polymerase activity"/>
    <property type="evidence" value="ECO:0007669"/>
    <property type="project" value="InterPro"/>
</dbReference>
<keyword evidence="3" id="KW-0269">Exonuclease</keyword>
<keyword evidence="3" id="KW-0378">Hydrolase</keyword>
<evidence type="ECO:0000313" key="4">
    <source>
        <dbReference type="Proteomes" id="UP000282832"/>
    </source>
</evidence>
<dbReference type="Gene3D" id="1.10.150.20">
    <property type="entry name" value="5' to 3' exonuclease, C-terminal subdomain"/>
    <property type="match status" value="1"/>
</dbReference>
<dbReference type="PIRSF" id="PIRSF005047">
    <property type="entry name" value="UCP005047_YshC"/>
    <property type="match status" value="1"/>
</dbReference>
<dbReference type="AlphaFoldDB" id="A0A437PXG1"/>
<dbReference type="InterPro" id="IPR022311">
    <property type="entry name" value="PolX-like"/>
</dbReference>
<dbReference type="OrthoDB" id="9808747at2"/>
<dbReference type="SMART" id="SM00481">
    <property type="entry name" value="POLIIIAc"/>
    <property type="match status" value="1"/>
</dbReference>
<dbReference type="PANTHER" id="PTHR36928:SF1">
    <property type="entry name" value="PHOSPHATASE YCDX-RELATED"/>
    <property type="match status" value="1"/>
</dbReference>
<dbReference type="InterPro" id="IPR002054">
    <property type="entry name" value="DNA-dir_DNA_pol_X"/>
</dbReference>
<dbReference type="RefSeq" id="WP_127802484.1">
    <property type="nucleotide sequence ID" value="NZ_SACY01000001.1"/>
</dbReference>
<dbReference type="SUPFAM" id="SSF81301">
    <property type="entry name" value="Nucleotidyltransferase"/>
    <property type="match status" value="1"/>
</dbReference>
<comment type="caution">
    <text evidence="3">The sequence shown here is derived from an EMBL/GenBank/DDBJ whole genome shotgun (WGS) entry which is preliminary data.</text>
</comment>
<dbReference type="SUPFAM" id="SSF89550">
    <property type="entry name" value="PHP domain-like"/>
    <property type="match status" value="1"/>
</dbReference>
<evidence type="ECO:0000259" key="1">
    <source>
        <dbReference type="SMART" id="SM00481"/>
    </source>
</evidence>
<accession>A0A437PXG1</accession>
<reference evidence="3 4" key="1">
    <citation type="submission" date="2019-01" db="EMBL/GenBank/DDBJ databases">
        <authorList>
            <person name="Chen W.-M."/>
        </authorList>
    </citation>
    <scope>NUCLEOTIDE SEQUENCE [LARGE SCALE GENOMIC DNA]</scope>
    <source>
        <strain evidence="3 4">FSY-15</strain>
    </source>
</reference>
<dbReference type="GO" id="GO:0004527">
    <property type="term" value="F:exonuclease activity"/>
    <property type="evidence" value="ECO:0007669"/>
    <property type="project" value="UniProtKB-KW"/>
</dbReference>
<evidence type="ECO:0000313" key="3">
    <source>
        <dbReference type="EMBL" id="RVU26933.1"/>
    </source>
</evidence>
<dbReference type="InterPro" id="IPR010996">
    <property type="entry name" value="HHH_MUS81"/>
</dbReference>
<sequence>MENEFIVDQLELLVKLWDLHGVNEFKSKNLAFATRALDKFPNSIAKATEDELLALQGVGKVVISIIRDVAQTGTCSDLEGILEQTPAGLLNLLKIKGLGPKKVQAIWRDLGITELDELLAACEEGKLVQIKGISEAIQSNVMHYILFLKQNASKLRLDKGHHLAEDISTLLLNKFSKVQIVGELGRNCEIISSLDFMLLSDGGFGASLVLSEIEELEEDFQNSSPFVWRGNLKGHLIPIQLYFVEEKDWAIQSLKLTSNPAHLALIGFDEMKLQGAFSTEQSIYDALNIPFIIPNMREGLEELNWASKYQIDDLITFEDLQGCVHNHSTYSDGKNSLLEMAEACREIGLSYFGIADHSQYAAYAGGLKPERIADQHLEIDALNNQLNDIKILKGIEADILPDGSLDYDASILSSFDYVVASVHANLQMDLEKAMPRLLKAIESPYTTILGHPTGRLLLAREGYPLQMSKIIDACVANRVVIELNASPYRLDLDWRFIYEAQEKGAMISINPDAHEIKGILDMKYGVEIARKGGLLKKNTFNTLSVKEFLGYKS</sequence>
<feature type="domain" description="Polymerase/histidinol phosphatase N-terminal" evidence="1">
    <location>
        <begin position="322"/>
        <end position="401"/>
    </location>
</feature>
<dbReference type="InterPro" id="IPR016195">
    <property type="entry name" value="Pol/histidinol_Pase-like"/>
</dbReference>
<dbReference type="GO" id="GO:0042578">
    <property type="term" value="F:phosphoric ester hydrolase activity"/>
    <property type="evidence" value="ECO:0007669"/>
    <property type="project" value="TreeGrafter"/>
</dbReference>
<protein>
    <submittedName>
        <fullName evidence="3">DNA polymerase/3'-5' exonuclease PolX</fullName>
    </submittedName>
</protein>
<keyword evidence="4" id="KW-1185">Reference proteome</keyword>
<dbReference type="PANTHER" id="PTHR36928">
    <property type="entry name" value="PHOSPHATASE YCDX-RELATED"/>
    <property type="match status" value="1"/>
</dbReference>
<dbReference type="InterPro" id="IPR003141">
    <property type="entry name" value="Pol/His_phosphatase_N"/>
</dbReference>
<dbReference type="InterPro" id="IPR043519">
    <property type="entry name" value="NT_sf"/>
</dbReference>
<organism evidence="3 4">
    <name type="scientific">Sandaracinomonas limnophila</name>
    <dbReference type="NCBI Taxonomy" id="1862386"/>
    <lineage>
        <taxon>Bacteria</taxon>
        <taxon>Pseudomonadati</taxon>
        <taxon>Bacteroidota</taxon>
        <taxon>Cytophagia</taxon>
        <taxon>Cytophagales</taxon>
        <taxon>Flectobacillaceae</taxon>
        <taxon>Sandaracinomonas</taxon>
    </lineage>
</organism>
<dbReference type="InterPro" id="IPR047967">
    <property type="entry name" value="PolX_PHP"/>
</dbReference>
<dbReference type="GO" id="GO:0008270">
    <property type="term" value="F:zinc ion binding"/>
    <property type="evidence" value="ECO:0007669"/>
    <property type="project" value="TreeGrafter"/>
</dbReference>
<keyword evidence="3" id="KW-0540">Nuclease</keyword>
<dbReference type="GO" id="GO:0003677">
    <property type="term" value="F:DNA binding"/>
    <property type="evidence" value="ECO:0007669"/>
    <property type="project" value="InterPro"/>
</dbReference>
<dbReference type="InterPro" id="IPR027421">
    <property type="entry name" value="DNA_pol_lamdba_lyase_dom_sf"/>
</dbReference>
<dbReference type="GO" id="GO:0005829">
    <property type="term" value="C:cytosol"/>
    <property type="evidence" value="ECO:0007669"/>
    <property type="project" value="TreeGrafter"/>
</dbReference>
<dbReference type="Gene3D" id="3.20.20.140">
    <property type="entry name" value="Metal-dependent hydrolases"/>
    <property type="match status" value="1"/>
</dbReference>
<gene>
    <name evidence="3" type="ORF">EOJ36_02745</name>
</gene>
<name>A0A437PXG1_9BACT</name>
<feature type="domain" description="DNA-directed DNA polymerase X" evidence="2">
    <location>
        <begin position="1"/>
        <end position="298"/>
    </location>
</feature>
<dbReference type="InterPro" id="IPR004013">
    <property type="entry name" value="PHP_dom"/>
</dbReference>
<evidence type="ECO:0000259" key="2">
    <source>
        <dbReference type="SMART" id="SM00483"/>
    </source>
</evidence>
<dbReference type="Pfam" id="PF14520">
    <property type="entry name" value="HHH_5"/>
    <property type="match status" value="1"/>
</dbReference>
<dbReference type="Pfam" id="PF02811">
    <property type="entry name" value="PHP"/>
    <property type="match status" value="1"/>
</dbReference>
<dbReference type="Pfam" id="PF14716">
    <property type="entry name" value="HHH_8"/>
    <property type="match status" value="1"/>
</dbReference>
<dbReference type="CDD" id="cd07436">
    <property type="entry name" value="PHP_PolX"/>
    <property type="match status" value="1"/>
</dbReference>
<dbReference type="InterPro" id="IPR050243">
    <property type="entry name" value="PHP_phosphatase"/>
</dbReference>
<dbReference type="Gene3D" id="1.10.150.110">
    <property type="entry name" value="DNA polymerase beta, N-terminal domain-like"/>
    <property type="match status" value="1"/>
</dbReference>
<dbReference type="Proteomes" id="UP000282832">
    <property type="component" value="Unassembled WGS sequence"/>
</dbReference>
<dbReference type="EMBL" id="SACY01000001">
    <property type="protein sequence ID" value="RVU26933.1"/>
    <property type="molecule type" value="Genomic_DNA"/>
</dbReference>
<dbReference type="SUPFAM" id="SSF47802">
    <property type="entry name" value="DNA polymerase beta, N-terminal domain-like"/>
    <property type="match status" value="1"/>
</dbReference>